<organism evidence="1">
    <name type="scientific">Arundo donax</name>
    <name type="common">Giant reed</name>
    <name type="synonym">Donax arundinaceus</name>
    <dbReference type="NCBI Taxonomy" id="35708"/>
    <lineage>
        <taxon>Eukaryota</taxon>
        <taxon>Viridiplantae</taxon>
        <taxon>Streptophyta</taxon>
        <taxon>Embryophyta</taxon>
        <taxon>Tracheophyta</taxon>
        <taxon>Spermatophyta</taxon>
        <taxon>Magnoliopsida</taxon>
        <taxon>Liliopsida</taxon>
        <taxon>Poales</taxon>
        <taxon>Poaceae</taxon>
        <taxon>PACMAD clade</taxon>
        <taxon>Arundinoideae</taxon>
        <taxon>Arundineae</taxon>
        <taxon>Arundo</taxon>
    </lineage>
</organism>
<proteinExistence type="predicted"/>
<dbReference type="AlphaFoldDB" id="A0A0A8Y7S0"/>
<sequence length="77" mass="8846">MVRRAWSLRPLCIDRAISMSCHCMPQYLLRLVSDVSFLERHLIELGHSLCSSPVSIGRSRDCTILYVLEEQTHVIFG</sequence>
<reference evidence="1" key="2">
    <citation type="journal article" date="2015" name="Data Brief">
        <title>Shoot transcriptome of the giant reed, Arundo donax.</title>
        <authorList>
            <person name="Barrero R.A."/>
            <person name="Guerrero F.D."/>
            <person name="Moolhuijzen P."/>
            <person name="Goolsby J.A."/>
            <person name="Tidwell J."/>
            <person name="Bellgard S.E."/>
            <person name="Bellgard M.I."/>
        </authorList>
    </citation>
    <scope>NUCLEOTIDE SEQUENCE</scope>
    <source>
        <tissue evidence="1">Shoot tissue taken approximately 20 cm above the soil surface</tissue>
    </source>
</reference>
<dbReference type="EMBL" id="GBRH01276667">
    <property type="protein sequence ID" value="JAD21228.1"/>
    <property type="molecule type" value="Transcribed_RNA"/>
</dbReference>
<name>A0A0A8Y7S0_ARUDO</name>
<evidence type="ECO:0000313" key="1">
    <source>
        <dbReference type="EMBL" id="JAD21228.1"/>
    </source>
</evidence>
<protein>
    <submittedName>
        <fullName evidence="1">Uncharacterized protein</fullName>
    </submittedName>
</protein>
<accession>A0A0A8Y7S0</accession>
<reference evidence="1" key="1">
    <citation type="submission" date="2014-09" db="EMBL/GenBank/DDBJ databases">
        <authorList>
            <person name="Magalhaes I.L.F."/>
            <person name="Oliveira U."/>
            <person name="Santos F.R."/>
            <person name="Vidigal T.H.D.A."/>
            <person name="Brescovit A.D."/>
            <person name="Santos A.J."/>
        </authorList>
    </citation>
    <scope>NUCLEOTIDE SEQUENCE</scope>
    <source>
        <tissue evidence="1">Shoot tissue taken approximately 20 cm above the soil surface</tissue>
    </source>
</reference>